<dbReference type="GO" id="GO:0005524">
    <property type="term" value="F:ATP binding"/>
    <property type="evidence" value="ECO:0007669"/>
    <property type="project" value="InterPro"/>
</dbReference>
<evidence type="ECO:0000256" key="2">
    <source>
        <dbReference type="SAM" id="Coils"/>
    </source>
</evidence>
<dbReference type="PANTHER" id="PTHR23084">
    <property type="entry name" value="PHOSPHATIDYLINOSITOL-4-PHOSPHATE 5-KINASE RELATED"/>
    <property type="match status" value="1"/>
</dbReference>
<dbReference type="SUPFAM" id="SSF52540">
    <property type="entry name" value="P-loop containing nucleoside triphosphate hydrolases"/>
    <property type="match status" value="1"/>
</dbReference>
<feature type="compositionally biased region" description="Low complexity" evidence="3">
    <location>
        <begin position="335"/>
        <end position="351"/>
    </location>
</feature>
<dbReference type="InterPro" id="IPR027417">
    <property type="entry name" value="P-loop_NTPase"/>
</dbReference>
<dbReference type="Gene3D" id="3.40.850.10">
    <property type="entry name" value="Kinesin motor domain"/>
    <property type="match status" value="1"/>
</dbReference>
<dbReference type="GO" id="GO:0007018">
    <property type="term" value="P:microtubule-based movement"/>
    <property type="evidence" value="ECO:0007669"/>
    <property type="project" value="InterPro"/>
</dbReference>
<evidence type="ECO:0000313" key="5">
    <source>
        <dbReference type="EMBL" id="RNF16518.1"/>
    </source>
</evidence>
<dbReference type="Pfam" id="PF02493">
    <property type="entry name" value="MORN"/>
    <property type="match status" value="7"/>
</dbReference>
<protein>
    <submittedName>
        <fullName evidence="5">Putative phosphatidylinositol-4-phosphate 5-kinase-like protein</fullName>
    </submittedName>
</protein>
<organism evidence="5 6">
    <name type="scientific">Trypanosoma conorhini</name>
    <dbReference type="NCBI Taxonomy" id="83891"/>
    <lineage>
        <taxon>Eukaryota</taxon>
        <taxon>Discoba</taxon>
        <taxon>Euglenozoa</taxon>
        <taxon>Kinetoplastea</taxon>
        <taxon>Metakinetoplastina</taxon>
        <taxon>Trypanosomatida</taxon>
        <taxon>Trypanosomatidae</taxon>
        <taxon>Trypanosoma</taxon>
    </lineage>
</organism>
<feature type="domain" description="Kinesin motor" evidence="4">
    <location>
        <begin position="704"/>
        <end position="1008"/>
    </location>
</feature>
<evidence type="ECO:0000259" key="4">
    <source>
        <dbReference type="SMART" id="SM00129"/>
    </source>
</evidence>
<dbReference type="SUPFAM" id="SSF82185">
    <property type="entry name" value="Histone H3 K4-specific methyltransferase SET7/9 N-terminal domain"/>
    <property type="match status" value="2"/>
</dbReference>
<feature type="compositionally biased region" description="Basic and acidic residues" evidence="3">
    <location>
        <begin position="378"/>
        <end position="388"/>
    </location>
</feature>
<keyword evidence="5" id="KW-0808">Transferase</keyword>
<keyword evidence="2" id="KW-0175">Coiled coil</keyword>
<comment type="caution">
    <text evidence="5">The sequence shown here is derived from an EMBL/GenBank/DDBJ whole genome shotgun (WGS) entry which is preliminary data.</text>
</comment>
<dbReference type="GeneID" id="40318812"/>
<keyword evidence="5" id="KW-0418">Kinase</keyword>
<dbReference type="GO" id="GO:0003777">
    <property type="term" value="F:microtubule motor activity"/>
    <property type="evidence" value="ECO:0007669"/>
    <property type="project" value="InterPro"/>
</dbReference>
<dbReference type="OrthoDB" id="270720at2759"/>
<dbReference type="InterPro" id="IPR001752">
    <property type="entry name" value="Kinesin_motor_dom"/>
</dbReference>
<dbReference type="Gene3D" id="2.20.110.10">
    <property type="entry name" value="Histone H3 K4-specific methyltransferase SET7/9 N-terminal domain"/>
    <property type="match status" value="3"/>
</dbReference>
<feature type="compositionally biased region" description="Low complexity" evidence="3">
    <location>
        <begin position="448"/>
        <end position="465"/>
    </location>
</feature>
<reference evidence="5 6" key="1">
    <citation type="journal article" date="2018" name="BMC Genomics">
        <title>Genomic comparison of Trypanosoma conorhini and Trypanosoma rangeli to Trypanosoma cruzi strains of high and low virulence.</title>
        <authorList>
            <person name="Bradwell K.R."/>
            <person name="Koparde V.N."/>
            <person name="Matveyev A.V."/>
            <person name="Serrano M.G."/>
            <person name="Alves J.M."/>
            <person name="Parikh H."/>
            <person name="Huang B."/>
            <person name="Lee V."/>
            <person name="Espinosa-Alvarez O."/>
            <person name="Ortiz P.A."/>
            <person name="Costa-Martins A.G."/>
            <person name="Teixeira M.M."/>
            <person name="Buck G.A."/>
        </authorList>
    </citation>
    <scope>NUCLEOTIDE SEQUENCE [LARGE SCALE GENOMIC DNA]</scope>
    <source>
        <strain evidence="5 6">025E</strain>
    </source>
</reference>
<dbReference type="InterPro" id="IPR036961">
    <property type="entry name" value="Kinesin_motor_dom_sf"/>
</dbReference>
<evidence type="ECO:0000256" key="3">
    <source>
        <dbReference type="SAM" id="MobiDB-lite"/>
    </source>
</evidence>
<feature type="coiled-coil region" evidence="2">
    <location>
        <begin position="250"/>
        <end position="277"/>
    </location>
</feature>
<dbReference type="RefSeq" id="XP_029227835.1">
    <property type="nucleotide sequence ID" value="XM_029372102.1"/>
</dbReference>
<dbReference type="Proteomes" id="UP000284403">
    <property type="component" value="Unassembled WGS sequence"/>
</dbReference>
<evidence type="ECO:0000313" key="6">
    <source>
        <dbReference type="Proteomes" id="UP000284403"/>
    </source>
</evidence>
<dbReference type="Pfam" id="PF00225">
    <property type="entry name" value="Kinesin"/>
    <property type="match status" value="1"/>
</dbReference>
<feature type="coiled-coil region" evidence="2">
    <location>
        <begin position="651"/>
        <end position="706"/>
    </location>
</feature>
<evidence type="ECO:0000256" key="1">
    <source>
        <dbReference type="ARBA" id="ARBA00022737"/>
    </source>
</evidence>
<keyword evidence="1" id="KW-0677">Repeat</keyword>
<dbReference type="PANTHER" id="PTHR23084:SF263">
    <property type="entry name" value="MORN REPEAT-CONTAINING PROTEIN 1"/>
    <property type="match status" value="1"/>
</dbReference>
<feature type="region of interest" description="Disordered" evidence="3">
    <location>
        <begin position="422"/>
        <end position="496"/>
    </location>
</feature>
<dbReference type="SMART" id="SM00129">
    <property type="entry name" value="KISc"/>
    <property type="match status" value="1"/>
</dbReference>
<feature type="region of interest" description="Disordered" evidence="3">
    <location>
        <begin position="333"/>
        <end position="388"/>
    </location>
</feature>
<accession>A0A3R7LL28</accession>
<dbReference type="InterPro" id="IPR003409">
    <property type="entry name" value="MORN"/>
</dbReference>
<gene>
    <name evidence="5" type="ORF">Tco025E_05201</name>
</gene>
<dbReference type="PRINTS" id="PR00380">
    <property type="entry name" value="KINESINHEAVY"/>
</dbReference>
<dbReference type="GO" id="GO:0016301">
    <property type="term" value="F:kinase activity"/>
    <property type="evidence" value="ECO:0007669"/>
    <property type="project" value="UniProtKB-KW"/>
</dbReference>
<dbReference type="GO" id="GO:0008017">
    <property type="term" value="F:microtubule binding"/>
    <property type="evidence" value="ECO:0007669"/>
    <property type="project" value="InterPro"/>
</dbReference>
<dbReference type="SMART" id="SM00698">
    <property type="entry name" value="MORN"/>
    <property type="match status" value="7"/>
</dbReference>
<sequence>MPHGGGAMVVTRACLGEDPALSPGRTPALGNDDAAEVELPDGSKYVGSVRRGSPSGHGTYYYAATGDRYEGEWKGGVKHGHGTYTYASGDRYVGSWHMGKKHYRGTYTFANGDEYCGFWRDDAIEGYGVLTIRSSGNRYEGHWRESYRHGQGVFYHSNGDVYDGNWVRGNEEGDGIFIQNNGNVYCGEWKAGEMHGKGILRDQHILFAVEYADGHLVSQMPIAAGKKLGPEWSNAYEQYESYMGKYLRYSDRETLEKDELRRALENVKVECALWRKRYEDLCHTFSTATRRLPDIVSDEKKQLALPSISQSPKVAVGRRRDVGADDFMQIYSPMRAPRNGAGGARATQATRHGGKKVASPLQTRPDFDGVRRPGRHAHSWDRKDGPTRGELRRELESLRQHNAELVQQLNAPETQRVDVAVGAEQPGGGSPAPPAGKVEAGTQSAGSPALGREAAGEAPAPGGQAERLEAAPAETAVEDGQCTAEPPEPGEAERLGKKLEEVSRKNAELYLRCDALEKELREQRDRYRKLVRERSSAGDGALPSICPEEVERLESELENAEEALRTQTVELNSRNGRCMELEEALLKMGKQKTADPHILRSLNEKMDLMRTLQESNAELGRVLEENKMELEVTLAASKITEEQVHSIEGTASCLREELKRVGRELKRVQHRSKKISADREAVAAKLHDATAKLAGAECALKTLQGRWTIVLRVRGCEKGPSPPSIRIHAEDSSQVVLSEKGGMQTFKFDICVDETMTSLNAMFCEVCRNIVTVTLGFHVAYVTLGAIYTGKTTMFDNFVPRVVHALCDHSHRFSVDKYAVTYKVAAVRIGVAGAVDCATDSAVAEVQRDAYGLSVPAGVTFVEATDVDLLSTVERLRQEQLGGRRSHIWIQIRCVIAHRVRQTFTVGRVTLVDLCGPGPLLKQPEDVESARFANRSFGHILAVLESLQDAQGGVVPYARSLETTLLSDVFGGNALTTILGTVSSAEDDVGESEHTLRALTMASKAVNAPLLPCFVSSDELRLRELVETAISAEKALPSLWEVDGLREM</sequence>
<dbReference type="EMBL" id="MKKU01000290">
    <property type="protein sequence ID" value="RNF16518.1"/>
    <property type="molecule type" value="Genomic_DNA"/>
</dbReference>
<name>A0A3R7LL28_9TRYP</name>
<dbReference type="AlphaFoldDB" id="A0A3R7LL28"/>
<proteinExistence type="predicted"/>
<keyword evidence="6" id="KW-1185">Reference proteome</keyword>